<dbReference type="RefSeq" id="XP_021821285.1">
    <property type="nucleotide sequence ID" value="XM_021965593.1"/>
</dbReference>
<keyword evidence="1" id="KW-1185">Reference proteome</keyword>
<evidence type="ECO:0000313" key="2">
    <source>
        <dbReference type="RefSeq" id="XP_021821285.1"/>
    </source>
</evidence>
<dbReference type="Proteomes" id="UP000515124">
    <property type="component" value="Unplaced"/>
</dbReference>
<protein>
    <submittedName>
        <fullName evidence="2">Uncharacterized protein LOC110762879 isoform X1</fullName>
    </submittedName>
</protein>
<dbReference type="AlphaFoldDB" id="A0A6P5SWR8"/>
<dbReference type="GeneID" id="110762879"/>
<sequence>MSWWMLCSPQSMADKSTNNIELKVLVDKGSNKVIFIEPDNDFADVLFSFMTIPMGTIIRLARKHSDPVAIGCMNNLYASVENIDELKFWIPICKDMLLHPRNAADAQCNLLKLELDDAEPREYYVCSSASKFLSFDWPICCPCPCSSVIDDEKCLWLRPSQVGSVFVKGEIRFTVTDDLQVIPPSASTNSVFTKLGVMDVDATEELTVNIGTVEMINLLMSSLVSKTPLTETLLKPKQEPKLSSKVINQAIHFESQMFGDSTNDEEGKISVKLVVSKSEKMVCYAEAGEDFVSLLFSFLTLPLGFILKNMKDGSLRGCISHLYKTIQDLDGQYMISNHHNEMILDPKLVPGFCYKNSLLGIEETSYYLVNNMLTTDRSLISSEQNQFKVIGKKDYSALGFLKGPAMFVVTDNLVVRPISRILELHVLKDLNVPVTDVEDQIVHVGKKEALHLLLASFLCDSVLTNTFVADLREPKQEQ</sequence>
<dbReference type="PANTHER" id="PTHR33103">
    <property type="entry name" value="OS01G0153900 PROTEIN"/>
    <property type="match status" value="1"/>
</dbReference>
<name>A0A6P5SWR8_PRUAV</name>
<gene>
    <name evidence="2" type="primary">LOC110762879</name>
</gene>
<dbReference type="PANTHER" id="PTHR33103:SF27">
    <property type="entry name" value="OS04G0594700 PROTEIN"/>
    <property type="match status" value="1"/>
</dbReference>
<evidence type="ECO:0000313" key="1">
    <source>
        <dbReference type="Proteomes" id="UP000515124"/>
    </source>
</evidence>
<reference evidence="2" key="1">
    <citation type="submission" date="2025-08" db="UniProtKB">
        <authorList>
            <consortium name="RefSeq"/>
        </authorList>
    </citation>
    <scope>IDENTIFICATION</scope>
</reference>
<dbReference type="InterPro" id="IPR007750">
    <property type="entry name" value="DUF674"/>
</dbReference>
<accession>A0A6P5SWR8</accession>
<dbReference type="KEGG" id="pavi:110762879"/>
<organism evidence="1 2">
    <name type="scientific">Prunus avium</name>
    <name type="common">Cherry</name>
    <name type="synonym">Cerasus avium</name>
    <dbReference type="NCBI Taxonomy" id="42229"/>
    <lineage>
        <taxon>Eukaryota</taxon>
        <taxon>Viridiplantae</taxon>
        <taxon>Streptophyta</taxon>
        <taxon>Embryophyta</taxon>
        <taxon>Tracheophyta</taxon>
        <taxon>Spermatophyta</taxon>
        <taxon>Magnoliopsida</taxon>
        <taxon>eudicotyledons</taxon>
        <taxon>Gunneridae</taxon>
        <taxon>Pentapetalae</taxon>
        <taxon>rosids</taxon>
        <taxon>fabids</taxon>
        <taxon>Rosales</taxon>
        <taxon>Rosaceae</taxon>
        <taxon>Amygdaloideae</taxon>
        <taxon>Amygdaleae</taxon>
        <taxon>Prunus</taxon>
    </lineage>
</organism>
<proteinExistence type="predicted"/>
<dbReference type="Pfam" id="PF05056">
    <property type="entry name" value="DUF674"/>
    <property type="match status" value="1"/>
</dbReference>